<dbReference type="RefSeq" id="WP_167681733.1">
    <property type="nucleotide sequence ID" value="NZ_JAATWB010000005.1"/>
</dbReference>
<dbReference type="InterPro" id="IPR029036">
    <property type="entry name" value="P5CR_dimer"/>
</dbReference>
<dbReference type="InterPro" id="IPR036291">
    <property type="entry name" value="NAD(P)-bd_dom_sf"/>
</dbReference>
<sequence length="274" mass="27975">MKITFVGGGNMATALIGGLLKTGQAPEKLSVIEISPEGRARLEQNFGVRTYAAPEAAALAGDVVLLAVKPQHAREVCATLAPFLGETVLVSIAAGIRVADLSRWLGGHSRVVRAMPNTPALIGAGVTGLYASAAVTPHERALAERILGAAGETLWVRDETQIDAVTAVSGSGPAYLFLLVEAMQQAASELGLSAEAGRRLAVGTVLGAAQLAAQTGEPASVLRERVTSKGGTTAAALAVMAERCVKEGIVAGVLAADERSRELGDQLGHQGEAA</sequence>
<protein>
    <recommendedName>
        <fullName evidence="4 5">Pyrroline-5-carboxylate reductase</fullName>
        <shortName evidence="4">P5C reductase</shortName>
        <shortName evidence="4">P5CR</shortName>
        <ecNumber evidence="4 5">1.5.1.2</ecNumber>
    </recommendedName>
    <alternativeName>
        <fullName evidence="4">PCA reductase</fullName>
    </alternativeName>
</protein>
<dbReference type="Proteomes" id="UP000720344">
    <property type="component" value="Unassembled WGS sequence"/>
</dbReference>
<evidence type="ECO:0000256" key="2">
    <source>
        <dbReference type="ARBA" id="ARBA00022857"/>
    </source>
</evidence>
<evidence type="ECO:0000259" key="6">
    <source>
        <dbReference type="Pfam" id="PF03807"/>
    </source>
</evidence>
<dbReference type="Gene3D" id="1.10.3730.10">
    <property type="entry name" value="ProC C-terminal domain-like"/>
    <property type="match status" value="1"/>
</dbReference>
<name>A0ABX0WHV0_9RHOO</name>
<keyword evidence="9" id="KW-1185">Reference proteome</keyword>
<keyword evidence="4" id="KW-0028">Amino-acid biosynthesis</keyword>
<dbReference type="EMBL" id="JAATWB010000005">
    <property type="protein sequence ID" value="NJA89294.1"/>
    <property type="molecule type" value="Genomic_DNA"/>
</dbReference>
<dbReference type="SUPFAM" id="SSF51735">
    <property type="entry name" value="NAD(P)-binding Rossmann-fold domains"/>
    <property type="match status" value="1"/>
</dbReference>
<keyword evidence="3 4" id="KW-0560">Oxidoreductase</keyword>
<dbReference type="InterPro" id="IPR008927">
    <property type="entry name" value="6-PGluconate_DH-like_C_sf"/>
</dbReference>
<dbReference type="PIRSF" id="PIRSF000193">
    <property type="entry name" value="Pyrrol-5-carb_rd"/>
    <property type="match status" value="1"/>
</dbReference>
<dbReference type="Gene3D" id="3.40.50.720">
    <property type="entry name" value="NAD(P)-binding Rossmann-like Domain"/>
    <property type="match status" value="1"/>
</dbReference>
<dbReference type="GO" id="GO:0004735">
    <property type="term" value="F:pyrroline-5-carboxylate reductase activity"/>
    <property type="evidence" value="ECO:0007669"/>
    <property type="project" value="UniProtKB-EC"/>
</dbReference>
<evidence type="ECO:0000256" key="4">
    <source>
        <dbReference type="HAMAP-Rule" id="MF_01925"/>
    </source>
</evidence>
<dbReference type="NCBIfam" id="TIGR00112">
    <property type="entry name" value="proC"/>
    <property type="match status" value="1"/>
</dbReference>
<comment type="similarity">
    <text evidence="1 4">Belongs to the pyrroline-5-carboxylate reductase family.</text>
</comment>
<dbReference type="HAMAP" id="MF_01925">
    <property type="entry name" value="P5C_reductase"/>
    <property type="match status" value="1"/>
</dbReference>
<dbReference type="InterPro" id="IPR028939">
    <property type="entry name" value="P5C_Rdtase_cat_N"/>
</dbReference>
<dbReference type="SUPFAM" id="SSF48179">
    <property type="entry name" value="6-phosphogluconate dehydrogenase C-terminal domain-like"/>
    <property type="match status" value="1"/>
</dbReference>
<dbReference type="Pfam" id="PF14748">
    <property type="entry name" value="P5CR_dimer"/>
    <property type="match status" value="1"/>
</dbReference>
<feature type="domain" description="Pyrroline-5-carboxylate reductase catalytic N-terminal" evidence="6">
    <location>
        <begin position="2"/>
        <end position="95"/>
    </location>
</feature>
<evidence type="ECO:0000256" key="1">
    <source>
        <dbReference type="ARBA" id="ARBA00005525"/>
    </source>
</evidence>
<dbReference type="PANTHER" id="PTHR11645:SF0">
    <property type="entry name" value="PYRROLINE-5-CARBOXYLATE REDUCTASE 3"/>
    <property type="match status" value="1"/>
</dbReference>
<evidence type="ECO:0000256" key="5">
    <source>
        <dbReference type="NCBIfam" id="TIGR00112"/>
    </source>
</evidence>
<dbReference type="EC" id="1.5.1.2" evidence="4 5"/>
<feature type="domain" description="Pyrroline-5-carboxylate reductase dimerisation" evidence="7">
    <location>
        <begin position="159"/>
        <end position="263"/>
    </location>
</feature>
<keyword evidence="2 4" id="KW-0521">NADP</keyword>
<comment type="subcellular location">
    <subcellularLocation>
        <location evidence="4">Cytoplasm</location>
    </subcellularLocation>
</comment>
<dbReference type="Pfam" id="PF03807">
    <property type="entry name" value="F420_oxidored"/>
    <property type="match status" value="1"/>
</dbReference>
<organism evidence="8 9">
    <name type="scientific">Rhodocyclus gracilis</name>
    <dbReference type="NCBI Taxonomy" id="2929842"/>
    <lineage>
        <taxon>Bacteria</taxon>
        <taxon>Pseudomonadati</taxon>
        <taxon>Pseudomonadota</taxon>
        <taxon>Betaproteobacteria</taxon>
        <taxon>Rhodocyclales</taxon>
        <taxon>Rhodocyclaceae</taxon>
        <taxon>Rhodocyclus</taxon>
    </lineage>
</organism>
<reference evidence="9" key="1">
    <citation type="submission" date="2020-03" db="EMBL/GenBank/DDBJ databases">
        <title>Whole-genome sequence of the purple nonsulfur bacterium Rhodocyclus tenuis DSM112.</title>
        <authorList>
            <person name="Kyndt J.A."/>
            <person name="Meyer T.E."/>
        </authorList>
    </citation>
    <scope>NUCLEOTIDE SEQUENCE [LARGE SCALE GENOMIC DNA]</scope>
    <source>
        <strain evidence="9">DSM 112</strain>
    </source>
</reference>
<evidence type="ECO:0000313" key="9">
    <source>
        <dbReference type="Proteomes" id="UP000720344"/>
    </source>
</evidence>
<keyword evidence="4" id="KW-0641">Proline biosynthesis</keyword>
<accession>A0ABX0WHV0</accession>
<keyword evidence="4" id="KW-0963">Cytoplasm</keyword>
<evidence type="ECO:0000313" key="8">
    <source>
        <dbReference type="EMBL" id="NJA89294.1"/>
    </source>
</evidence>
<evidence type="ECO:0000259" key="7">
    <source>
        <dbReference type="Pfam" id="PF14748"/>
    </source>
</evidence>
<comment type="pathway">
    <text evidence="4">Amino-acid biosynthesis; L-proline biosynthesis; L-proline from L-glutamate 5-semialdehyde: step 1/1.</text>
</comment>
<evidence type="ECO:0000256" key="3">
    <source>
        <dbReference type="ARBA" id="ARBA00023002"/>
    </source>
</evidence>
<comment type="function">
    <text evidence="4">Catalyzes the reduction of 1-pyrroline-5-carboxylate (PCA) to L-proline.</text>
</comment>
<comment type="caution">
    <text evidence="8">The sequence shown here is derived from an EMBL/GenBank/DDBJ whole genome shotgun (WGS) entry which is preliminary data.</text>
</comment>
<gene>
    <name evidence="4" type="primary">proC</name>
    <name evidence="8" type="ORF">HCX48_08680</name>
</gene>
<comment type="catalytic activity">
    <reaction evidence="4">
        <text>L-proline + NADP(+) = (S)-1-pyrroline-5-carboxylate + NADPH + 2 H(+)</text>
        <dbReference type="Rhea" id="RHEA:14109"/>
        <dbReference type="ChEBI" id="CHEBI:15378"/>
        <dbReference type="ChEBI" id="CHEBI:17388"/>
        <dbReference type="ChEBI" id="CHEBI:57783"/>
        <dbReference type="ChEBI" id="CHEBI:58349"/>
        <dbReference type="ChEBI" id="CHEBI:60039"/>
        <dbReference type="EC" id="1.5.1.2"/>
    </reaction>
</comment>
<comment type="catalytic activity">
    <reaction evidence="4">
        <text>L-proline + NAD(+) = (S)-1-pyrroline-5-carboxylate + NADH + 2 H(+)</text>
        <dbReference type="Rhea" id="RHEA:14105"/>
        <dbReference type="ChEBI" id="CHEBI:15378"/>
        <dbReference type="ChEBI" id="CHEBI:17388"/>
        <dbReference type="ChEBI" id="CHEBI:57540"/>
        <dbReference type="ChEBI" id="CHEBI:57945"/>
        <dbReference type="ChEBI" id="CHEBI:60039"/>
        <dbReference type="EC" id="1.5.1.2"/>
    </reaction>
</comment>
<dbReference type="InterPro" id="IPR000304">
    <property type="entry name" value="Pyrroline-COOH_reductase"/>
</dbReference>
<proteinExistence type="inferred from homology"/>
<dbReference type="PANTHER" id="PTHR11645">
    <property type="entry name" value="PYRROLINE-5-CARBOXYLATE REDUCTASE"/>
    <property type="match status" value="1"/>
</dbReference>